<gene>
    <name evidence="4" type="primary">ATS1</name>
    <name evidence="4" type="ORF">CAAN4_H02168</name>
</gene>
<evidence type="ECO:0000259" key="3">
    <source>
        <dbReference type="Pfam" id="PF25390"/>
    </source>
</evidence>
<evidence type="ECO:0000313" key="5">
    <source>
        <dbReference type="Proteomes" id="UP001497600"/>
    </source>
</evidence>
<name>A0ABP0EJ84_9ASCO</name>
<dbReference type="InterPro" id="IPR051709">
    <property type="entry name" value="Ub-ligase/GTPase-reg"/>
</dbReference>
<dbReference type="PROSITE" id="PS50012">
    <property type="entry name" value="RCC1_3"/>
    <property type="match status" value="4"/>
</dbReference>
<dbReference type="SUPFAM" id="SSF50985">
    <property type="entry name" value="RCC1/BLIP-II"/>
    <property type="match status" value="1"/>
</dbReference>
<evidence type="ECO:0000256" key="1">
    <source>
        <dbReference type="ARBA" id="ARBA00022737"/>
    </source>
</evidence>
<proteinExistence type="predicted"/>
<feature type="repeat" description="RCC1" evidence="2">
    <location>
        <begin position="164"/>
        <end position="217"/>
    </location>
</feature>
<feature type="repeat" description="RCC1" evidence="2">
    <location>
        <begin position="4"/>
        <end position="59"/>
    </location>
</feature>
<dbReference type="Proteomes" id="UP001497600">
    <property type="component" value="Chromosome H"/>
</dbReference>
<dbReference type="EMBL" id="OZ004260">
    <property type="protein sequence ID" value="CAK7920431.1"/>
    <property type="molecule type" value="Genomic_DNA"/>
</dbReference>
<dbReference type="InterPro" id="IPR009091">
    <property type="entry name" value="RCC1/BLIP-II"/>
</dbReference>
<dbReference type="Gene3D" id="2.130.10.30">
    <property type="entry name" value="Regulator of chromosome condensation 1/beta-lactamase-inhibitor protein II"/>
    <property type="match status" value="2"/>
</dbReference>
<dbReference type="PRINTS" id="PR00633">
    <property type="entry name" value="RCCNDNSATION"/>
</dbReference>
<feature type="domain" description="RCC1-like" evidence="3">
    <location>
        <begin position="5"/>
        <end position="341"/>
    </location>
</feature>
<dbReference type="InterPro" id="IPR000408">
    <property type="entry name" value="Reg_chr_condens"/>
</dbReference>
<evidence type="ECO:0000256" key="2">
    <source>
        <dbReference type="PROSITE-ProRule" id="PRU00235"/>
    </source>
</evidence>
<accession>A0ABP0EJ84</accession>
<organism evidence="4 5">
    <name type="scientific">[Candida] anglica</name>
    <dbReference type="NCBI Taxonomy" id="148631"/>
    <lineage>
        <taxon>Eukaryota</taxon>
        <taxon>Fungi</taxon>
        <taxon>Dikarya</taxon>
        <taxon>Ascomycota</taxon>
        <taxon>Saccharomycotina</taxon>
        <taxon>Pichiomycetes</taxon>
        <taxon>Debaryomycetaceae</taxon>
        <taxon>Kurtzmaniella</taxon>
    </lineage>
</organism>
<reference evidence="4 5" key="1">
    <citation type="submission" date="2024-01" db="EMBL/GenBank/DDBJ databases">
        <authorList>
            <consortium name="Genoscope - CEA"/>
            <person name="William W."/>
        </authorList>
    </citation>
    <scope>NUCLEOTIDE SEQUENCE [LARGE SCALE GENOMIC DNA]</scope>
    <source>
        <strain evidence="4 5">29B2s-10</strain>
    </source>
</reference>
<feature type="repeat" description="RCC1" evidence="2">
    <location>
        <begin position="111"/>
        <end position="163"/>
    </location>
</feature>
<keyword evidence="1" id="KW-0677">Repeat</keyword>
<dbReference type="PANTHER" id="PTHR45622:SF58">
    <property type="entry name" value="REGULATOR OF CHROMOSOME CONDENSATION DOMAIN-CONTAINING PROTEIN"/>
    <property type="match status" value="1"/>
</dbReference>
<sequence>MSQYKVLSCGSNGLGQLGIGSDDDQDTVQECKFEGFNEISMKPVSIACGGNHTLILFESGQVFASGDNTYGQCGVDVDNSRSKYLSFVKIPGSWVQISCGWEFSVLVNSRNEVFVCGNGLKGELGLGKKTTSIREPTKVDINFPSKIKAIKSALNHTVIQLTNGEFYGWGVSRKGQLGVDREKITWVPAQINWGLNLNLEQYKFVLGRDFTVLYNDEFHLFGTQNKISDMIESCTYSKRQLSIWSMWSSIHIIDADGKVVFLGNNSHGQKFPSTCVSNSQLFCTGSEHGLTKLENKVYAWGWGEHGNCGVLKKEDEVVFSNLNEIYQNDNIIDLACGCATSWIITKN</sequence>
<evidence type="ECO:0000313" key="4">
    <source>
        <dbReference type="EMBL" id="CAK7920431.1"/>
    </source>
</evidence>
<protein>
    <submittedName>
        <fullName evidence="4">Protein KTI13</fullName>
    </submittedName>
</protein>
<dbReference type="InterPro" id="IPR058923">
    <property type="entry name" value="RCC1-like_dom"/>
</dbReference>
<dbReference type="PANTHER" id="PTHR45622">
    <property type="entry name" value="UBIQUITIN-PROTEIN LIGASE E3A-RELATED"/>
    <property type="match status" value="1"/>
</dbReference>
<dbReference type="Pfam" id="PF25390">
    <property type="entry name" value="WD40_RLD"/>
    <property type="match status" value="1"/>
</dbReference>
<keyword evidence="5" id="KW-1185">Reference proteome</keyword>
<feature type="repeat" description="RCC1" evidence="2">
    <location>
        <begin position="295"/>
        <end position="347"/>
    </location>
</feature>